<gene>
    <name evidence="1" type="ORF">Scaly_0470200</name>
</gene>
<proteinExistence type="predicted"/>
<reference evidence="1" key="1">
    <citation type="submission" date="2020-06" db="EMBL/GenBank/DDBJ databases">
        <authorList>
            <person name="Li T."/>
            <person name="Hu X."/>
            <person name="Zhang T."/>
            <person name="Song X."/>
            <person name="Zhang H."/>
            <person name="Dai N."/>
            <person name="Sheng W."/>
            <person name="Hou X."/>
            <person name="Wei L."/>
        </authorList>
    </citation>
    <scope>NUCLEOTIDE SEQUENCE</scope>
    <source>
        <strain evidence="1">KEN8</strain>
        <tissue evidence="1">Leaf</tissue>
    </source>
</reference>
<sequence>MYLIRRNLDVMHIEKNVFNNIFNTIMDIKGKMKDNLNGRKDLKIICNRSELEVDEPKPNTMPKAVYTHTKEHKRRICEGICGLKFSSRQSRPSKNDDLTSNEDRIQWFIFNHLGRASGASKKIWLSEPEHHIIETYMLYNYEVVTPYYE</sequence>
<protein>
    <submittedName>
        <fullName evidence="1">Uncharacterized protein</fullName>
    </submittedName>
</protein>
<evidence type="ECO:0000313" key="1">
    <source>
        <dbReference type="EMBL" id="KAL0391131.1"/>
    </source>
</evidence>
<organism evidence="1">
    <name type="scientific">Sesamum calycinum</name>
    <dbReference type="NCBI Taxonomy" id="2727403"/>
    <lineage>
        <taxon>Eukaryota</taxon>
        <taxon>Viridiplantae</taxon>
        <taxon>Streptophyta</taxon>
        <taxon>Embryophyta</taxon>
        <taxon>Tracheophyta</taxon>
        <taxon>Spermatophyta</taxon>
        <taxon>Magnoliopsida</taxon>
        <taxon>eudicotyledons</taxon>
        <taxon>Gunneridae</taxon>
        <taxon>Pentapetalae</taxon>
        <taxon>asterids</taxon>
        <taxon>lamiids</taxon>
        <taxon>Lamiales</taxon>
        <taxon>Pedaliaceae</taxon>
        <taxon>Sesamum</taxon>
    </lineage>
</organism>
<accession>A0AAW2SEY8</accession>
<dbReference type="PANTHER" id="PTHR10775">
    <property type="entry name" value="OS08G0208400 PROTEIN"/>
    <property type="match status" value="1"/>
</dbReference>
<reference evidence="1" key="2">
    <citation type="journal article" date="2024" name="Plant">
        <title>Genomic evolution and insights into agronomic trait innovations of Sesamum species.</title>
        <authorList>
            <person name="Miao H."/>
            <person name="Wang L."/>
            <person name="Qu L."/>
            <person name="Liu H."/>
            <person name="Sun Y."/>
            <person name="Le M."/>
            <person name="Wang Q."/>
            <person name="Wei S."/>
            <person name="Zheng Y."/>
            <person name="Lin W."/>
            <person name="Duan Y."/>
            <person name="Cao H."/>
            <person name="Xiong S."/>
            <person name="Wang X."/>
            <person name="Wei L."/>
            <person name="Li C."/>
            <person name="Ma Q."/>
            <person name="Ju M."/>
            <person name="Zhao R."/>
            <person name="Li G."/>
            <person name="Mu C."/>
            <person name="Tian Q."/>
            <person name="Mei H."/>
            <person name="Zhang T."/>
            <person name="Gao T."/>
            <person name="Zhang H."/>
        </authorList>
    </citation>
    <scope>NUCLEOTIDE SEQUENCE</scope>
    <source>
        <strain evidence="1">KEN8</strain>
    </source>
</reference>
<name>A0AAW2SEY8_9LAMI</name>
<dbReference type="EMBL" id="JACGWM010000002">
    <property type="protein sequence ID" value="KAL0391131.1"/>
    <property type="molecule type" value="Genomic_DNA"/>
</dbReference>
<dbReference type="AlphaFoldDB" id="A0AAW2SEY8"/>
<comment type="caution">
    <text evidence="1">The sequence shown here is derived from an EMBL/GenBank/DDBJ whole genome shotgun (WGS) entry which is preliminary data.</text>
</comment>
<dbReference type="PANTHER" id="PTHR10775:SF182">
    <property type="entry name" value="TRANSPOSON, EN_SPM-LIKE, TRANSPOSASE-ASSOCIATED DOMAIN PROTEIN-RELATED"/>
    <property type="match status" value="1"/>
</dbReference>